<keyword evidence="2" id="KW-1185">Reference proteome</keyword>
<dbReference type="RefSeq" id="WP_205174765.1">
    <property type="nucleotide sequence ID" value="NZ_JAFBDZ010000005.1"/>
</dbReference>
<dbReference type="InterPro" id="IPR011426">
    <property type="entry name" value="CamS"/>
</dbReference>
<dbReference type="Pfam" id="PF07537">
    <property type="entry name" value="CamS"/>
    <property type="match status" value="1"/>
</dbReference>
<dbReference type="PROSITE" id="PS51257">
    <property type="entry name" value="PROKAR_LIPOPROTEIN"/>
    <property type="match status" value="1"/>
</dbReference>
<evidence type="ECO:0000313" key="1">
    <source>
        <dbReference type="EMBL" id="MBM7587583.1"/>
    </source>
</evidence>
<gene>
    <name evidence="1" type="ORF">JOC86_004157</name>
</gene>
<dbReference type="CDD" id="cd13441">
    <property type="entry name" value="CamS_repeat_1"/>
    <property type="match status" value="1"/>
</dbReference>
<comment type="caution">
    <text evidence="1">The sequence shown here is derived from an EMBL/GenBank/DDBJ whole genome shotgun (WGS) entry which is preliminary data.</text>
</comment>
<protein>
    <submittedName>
        <fullName evidence="1">Protein involved in sex pheromone biosynthesis</fullName>
    </submittedName>
</protein>
<proteinExistence type="predicted"/>
<sequence>MKKWLVATLCSVVLLGGCAPTFEKQEQVVEEDENNQTVKAIIPSFQISDHYYKTLLPYESSATRGLVVNNLHSRYDIDQFEAGLTRMAKERFPTDKFLFKEGQTLDKKTVESWLNRKFTSEQLKERGLKESQNVGLNPVDDGSNKSPIYLSHIIEHSYLQKTAEDKVQLGGVVIGLALNSVHYYQNESTGTTIEDPISNDVIKQQGNQIAQEVVKRLRGKEELQGVPITVALYKQASSNSATPGHFFAYTNIEGNESSIAEWKAVNEQFYLFPSTEAEQAHSQDLKYFLNFKEKVENYFPNYNGVVGKAFYQNGKISTLNIDIPIQYHGKAETIGFTQYVADLANKEFPKELNLELTITSSNGPEALIVKKANKNDPMVHIYE</sequence>
<accession>A0ABS2NID7</accession>
<dbReference type="CDD" id="cd13440">
    <property type="entry name" value="CamS_repeat_2"/>
    <property type="match status" value="1"/>
</dbReference>
<dbReference type="PIRSF" id="PIRSF012509">
    <property type="entry name" value="CamS"/>
    <property type="match status" value="1"/>
</dbReference>
<name>A0ABS2NID7_9BACI</name>
<dbReference type="EMBL" id="JAFBDZ010000005">
    <property type="protein sequence ID" value="MBM7587583.1"/>
    <property type="molecule type" value="Genomic_DNA"/>
</dbReference>
<dbReference type="Proteomes" id="UP001646157">
    <property type="component" value="Unassembled WGS sequence"/>
</dbReference>
<dbReference type="Gene3D" id="3.10.570.10">
    <property type="entry name" value="sex pheromone staph- cam373 precursor domain"/>
    <property type="match status" value="1"/>
</dbReference>
<evidence type="ECO:0000313" key="2">
    <source>
        <dbReference type="Proteomes" id="UP001646157"/>
    </source>
</evidence>
<organism evidence="1 2">
    <name type="scientific">Rossellomorea pakistanensis</name>
    <dbReference type="NCBI Taxonomy" id="992288"/>
    <lineage>
        <taxon>Bacteria</taxon>
        <taxon>Bacillati</taxon>
        <taxon>Bacillota</taxon>
        <taxon>Bacilli</taxon>
        <taxon>Bacillales</taxon>
        <taxon>Bacillaceae</taxon>
        <taxon>Rossellomorea</taxon>
    </lineage>
</organism>
<reference evidence="1 2" key="1">
    <citation type="submission" date="2021-01" db="EMBL/GenBank/DDBJ databases">
        <title>Genomic Encyclopedia of Type Strains, Phase IV (KMG-IV): sequencing the most valuable type-strain genomes for metagenomic binning, comparative biology and taxonomic classification.</title>
        <authorList>
            <person name="Goeker M."/>
        </authorList>
    </citation>
    <scope>NUCLEOTIDE SEQUENCE [LARGE SCALE GENOMIC DNA]</scope>
    <source>
        <strain evidence="1 2">DSM 24834</strain>
    </source>
</reference>